<dbReference type="InterPro" id="IPR046865">
    <property type="entry name" value="FapA_b_solenoid"/>
</dbReference>
<dbReference type="AlphaFoldDB" id="A0A562WSM6"/>
<keyword evidence="3" id="KW-1185">Reference proteome</keyword>
<sequence length="539" mass="57163">MSFMTFQLQGAKLLAICRPSDLTAPLNDVAFRQALANEGYAAYALQPAAVAELIRRCNGEQAEFSLEVGERRDGACAITLTGDKMSALLSITPPQGGAAVTREQVLQKLHECGVVTGILEHEIMQAVVTGNCSGTVVACGRQPVRGADIQFVSLVQEVKERQPHLEDDGGVVDYRDMGDIISVTVGTPLMRRVPATPGEPGENVCGEGIPATPGNDLPFSSTLQGTVQSADDPDLLVAAIAGQPVLLANGVMVEPTISFKTVDLSTGNVRFEGSITIDADVREGMVVHASGDIVVGGVVEGAILEAGGNIEVKGGVIGQGEVRTSKGEIAPEAARIHAGGSASVNFVENAVITAGEDITVNDFAMQSELTAGGQVVVGNAESRHGHIIGGACRAAVLVQAVTLGSPAGVGTRIEVGVDPFVNEKLTAVLASMEAKEREVQEFEKYLNYLREHPEKGTPELIRLKERAYHGKQTELIELVGQKKRLQKRLEPIPTARIEVARNVYAAVKMTISNHNHIVEEDLAGGVKFRWSEEEQSVVY</sequence>
<dbReference type="Pfam" id="PF03961">
    <property type="entry name" value="FapA"/>
    <property type="match status" value="1"/>
</dbReference>
<dbReference type="PANTHER" id="PTHR38032">
    <property type="entry name" value="POLYMERASE-RELATED"/>
    <property type="match status" value="1"/>
</dbReference>
<proteinExistence type="predicted"/>
<dbReference type="EMBL" id="VLLN01000001">
    <property type="protein sequence ID" value="TWJ33390.1"/>
    <property type="molecule type" value="Genomic_DNA"/>
</dbReference>
<dbReference type="PANTHER" id="PTHR38032:SF1">
    <property type="entry name" value="RNA-BINDING PROTEIN KHPB N-TERMINAL DOMAIN-CONTAINING PROTEIN"/>
    <property type="match status" value="1"/>
</dbReference>
<dbReference type="RefSeq" id="WP_246125672.1">
    <property type="nucleotide sequence ID" value="NZ_VLLN01000001.1"/>
</dbReference>
<organism evidence="2 3">
    <name type="scientific">Geobacter argillaceus</name>
    <dbReference type="NCBI Taxonomy" id="345631"/>
    <lineage>
        <taxon>Bacteria</taxon>
        <taxon>Pseudomonadati</taxon>
        <taxon>Thermodesulfobacteriota</taxon>
        <taxon>Desulfuromonadia</taxon>
        <taxon>Geobacterales</taxon>
        <taxon>Geobacteraceae</taxon>
        <taxon>Geobacter</taxon>
    </lineage>
</organism>
<gene>
    <name evidence="2" type="ORF">JN12_00062</name>
</gene>
<dbReference type="InterPro" id="IPR005646">
    <property type="entry name" value="FapA"/>
</dbReference>
<feature type="domain" description="Flagellar Assembly Protein A N-terminal region" evidence="1">
    <location>
        <begin position="77"/>
        <end position="246"/>
    </location>
</feature>
<accession>A0A562WSM6</accession>
<protein>
    <recommendedName>
        <fullName evidence="1">Flagellar Assembly Protein A N-terminal region domain-containing protein</fullName>
    </recommendedName>
</protein>
<dbReference type="Pfam" id="PF20250">
    <property type="entry name" value="FapA_N"/>
    <property type="match status" value="1"/>
</dbReference>
<comment type="caution">
    <text evidence="2">The sequence shown here is derived from an EMBL/GenBank/DDBJ whole genome shotgun (WGS) entry which is preliminary data.</text>
</comment>
<dbReference type="InterPro" id="IPR046866">
    <property type="entry name" value="FapA_N"/>
</dbReference>
<dbReference type="Proteomes" id="UP000319449">
    <property type="component" value="Unassembled WGS sequence"/>
</dbReference>
<reference evidence="2 3" key="1">
    <citation type="submission" date="2019-07" db="EMBL/GenBank/DDBJ databases">
        <title>Genomic Encyclopedia of Archaeal and Bacterial Type Strains, Phase II (KMG-II): from individual species to whole genera.</title>
        <authorList>
            <person name="Goeker M."/>
        </authorList>
    </citation>
    <scope>NUCLEOTIDE SEQUENCE [LARGE SCALE GENOMIC DNA]</scope>
    <source>
        <strain evidence="2 3">ATCC BAA-1139</strain>
    </source>
</reference>
<evidence type="ECO:0000313" key="3">
    <source>
        <dbReference type="Proteomes" id="UP000319449"/>
    </source>
</evidence>
<evidence type="ECO:0000313" key="2">
    <source>
        <dbReference type="EMBL" id="TWJ33390.1"/>
    </source>
</evidence>
<name>A0A562WSM6_9BACT</name>
<evidence type="ECO:0000259" key="1">
    <source>
        <dbReference type="Pfam" id="PF20250"/>
    </source>
</evidence>